<dbReference type="RefSeq" id="WP_066619014.1">
    <property type="nucleotide sequence ID" value="NZ_FQXL01000010.1"/>
</dbReference>
<evidence type="ECO:0000313" key="2">
    <source>
        <dbReference type="Proteomes" id="UP000076603"/>
    </source>
</evidence>
<dbReference type="PATRIC" id="fig|1121326.3.peg.1084"/>
<keyword evidence="2" id="KW-1185">Reference proteome</keyword>
<gene>
    <name evidence="1" type="ORF">CLMAG_11230</name>
</gene>
<organism evidence="1 2">
    <name type="scientific">Clostridium magnum DSM 2767</name>
    <dbReference type="NCBI Taxonomy" id="1121326"/>
    <lineage>
        <taxon>Bacteria</taxon>
        <taxon>Bacillati</taxon>
        <taxon>Bacillota</taxon>
        <taxon>Clostridia</taxon>
        <taxon>Eubacteriales</taxon>
        <taxon>Clostridiaceae</taxon>
        <taxon>Clostridium</taxon>
    </lineage>
</organism>
<name>A0A162UM39_9CLOT</name>
<sequence>MVNILIKENNLMVFQPKLAKLLGLNETIILNQIHYWLEKKKNIIDGRPWVYNTYENWQEQICFLSVSTITPLYK</sequence>
<proteinExistence type="predicted"/>
<reference evidence="1 2" key="1">
    <citation type="submission" date="2016-04" db="EMBL/GenBank/DDBJ databases">
        <title>Genome sequence of Clostridium magnum DSM 2767.</title>
        <authorList>
            <person name="Poehlein A."/>
            <person name="Uhlig R."/>
            <person name="Fischer R."/>
            <person name="Bahl H."/>
            <person name="Daniel R."/>
        </authorList>
    </citation>
    <scope>NUCLEOTIDE SEQUENCE [LARGE SCALE GENOMIC DNA]</scope>
    <source>
        <strain evidence="1 2">DSM 2767</strain>
    </source>
</reference>
<accession>A0A162UM39</accession>
<dbReference type="Proteomes" id="UP000076603">
    <property type="component" value="Unassembled WGS sequence"/>
</dbReference>
<evidence type="ECO:0000313" key="1">
    <source>
        <dbReference type="EMBL" id="KZL94070.1"/>
    </source>
</evidence>
<dbReference type="STRING" id="1121326.CLMAG_11230"/>
<dbReference type="AlphaFoldDB" id="A0A162UM39"/>
<comment type="caution">
    <text evidence="1">The sequence shown here is derived from an EMBL/GenBank/DDBJ whole genome shotgun (WGS) entry which is preliminary data.</text>
</comment>
<dbReference type="OrthoDB" id="9803733at2"/>
<protein>
    <submittedName>
        <fullName evidence="1">Uncharacterized protein</fullName>
    </submittedName>
</protein>
<dbReference type="EMBL" id="LWAE01000001">
    <property type="protein sequence ID" value="KZL94070.1"/>
    <property type="molecule type" value="Genomic_DNA"/>
</dbReference>